<dbReference type="SUPFAM" id="SSF48452">
    <property type="entry name" value="TPR-like"/>
    <property type="match status" value="1"/>
</dbReference>
<reference evidence="1" key="1">
    <citation type="submission" date="2021-05" db="EMBL/GenBank/DDBJ databases">
        <authorList>
            <person name="Pietrasiak N."/>
            <person name="Ward R."/>
            <person name="Stajich J.E."/>
            <person name="Kurbessoian T."/>
        </authorList>
    </citation>
    <scope>NUCLEOTIDE SEQUENCE</scope>
    <source>
        <strain evidence="1">CPER-KK1</strain>
    </source>
</reference>
<comment type="caution">
    <text evidence="1">The sequence shown here is derived from an EMBL/GenBank/DDBJ whole genome shotgun (WGS) entry which is preliminary data.</text>
</comment>
<gene>
    <name evidence="1" type="ORF">KME25_22720</name>
</gene>
<dbReference type="InterPro" id="IPR011990">
    <property type="entry name" value="TPR-like_helical_dom_sf"/>
</dbReference>
<dbReference type="Gene3D" id="1.25.40.10">
    <property type="entry name" value="Tetratricopeptide repeat domain"/>
    <property type="match status" value="1"/>
</dbReference>
<dbReference type="Proteomes" id="UP000753908">
    <property type="component" value="Unassembled WGS sequence"/>
</dbReference>
<name>A0A951PR12_9CYAN</name>
<sequence>MIDQVADAFERKDYRTATRLLKQLVKQEPKNPWVRLYVGRLHEETGKPESAETVYRQLLQGTTNPKIMTQARQGLGRIERREKEQRQQALAQATANPDSTELGLLILEPIAAEVKQAAAQKLARIMQIDAYTARLQLPTRGWRLYRVGPVGELQFYVSSLRQAEIPCFSGTLRGIQEINVFNVNYFSSSEAGTTLGTSNNRSSQATVVCKNADGQLGTLAFKWSEVTQRVEGLLPLFDEVVDLDARRNLQRKTQTLDYVQFCDLHLPERRTILRLGDRNYQFQQGIPLSQIQPNIQHPKPDVSSLHQTTTRRSWNNLLAFLNQSLPQVPVCSDFTTFAETAIDYKEMLGHLTSHIDLFRRKETPWDPAFQLYSGLVFLKNASGQ</sequence>
<accession>A0A951PR12</accession>
<dbReference type="Pfam" id="PF14559">
    <property type="entry name" value="TPR_19"/>
    <property type="match status" value="1"/>
</dbReference>
<protein>
    <submittedName>
        <fullName evidence="1">Tetratricopeptide repeat protein</fullName>
    </submittedName>
</protein>
<proteinExistence type="predicted"/>
<organism evidence="1 2">
    <name type="scientific">Symplocastrum torsivum CPER-KK1</name>
    <dbReference type="NCBI Taxonomy" id="450513"/>
    <lineage>
        <taxon>Bacteria</taxon>
        <taxon>Bacillati</taxon>
        <taxon>Cyanobacteriota</taxon>
        <taxon>Cyanophyceae</taxon>
        <taxon>Oscillatoriophycideae</taxon>
        <taxon>Oscillatoriales</taxon>
        <taxon>Microcoleaceae</taxon>
        <taxon>Symplocastrum</taxon>
    </lineage>
</organism>
<evidence type="ECO:0000313" key="2">
    <source>
        <dbReference type="Proteomes" id="UP000753908"/>
    </source>
</evidence>
<dbReference type="EMBL" id="JAHHIF010000037">
    <property type="protein sequence ID" value="MBW4547224.1"/>
    <property type="molecule type" value="Genomic_DNA"/>
</dbReference>
<evidence type="ECO:0000313" key="1">
    <source>
        <dbReference type="EMBL" id="MBW4547224.1"/>
    </source>
</evidence>
<dbReference type="AlphaFoldDB" id="A0A951PR12"/>
<reference evidence="1" key="2">
    <citation type="journal article" date="2022" name="Microbiol. Resour. Announc.">
        <title>Metagenome Sequencing to Explore Phylogenomics of Terrestrial Cyanobacteria.</title>
        <authorList>
            <person name="Ward R.D."/>
            <person name="Stajich J.E."/>
            <person name="Johansen J.R."/>
            <person name="Huntemann M."/>
            <person name="Clum A."/>
            <person name="Foster B."/>
            <person name="Foster B."/>
            <person name="Roux S."/>
            <person name="Palaniappan K."/>
            <person name="Varghese N."/>
            <person name="Mukherjee S."/>
            <person name="Reddy T.B.K."/>
            <person name="Daum C."/>
            <person name="Copeland A."/>
            <person name="Chen I.A."/>
            <person name="Ivanova N.N."/>
            <person name="Kyrpides N.C."/>
            <person name="Shapiro N."/>
            <person name="Eloe-Fadrosh E.A."/>
            <person name="Pietrasiak N."/>
        </authorList>
    </citation>
    <scope>NUCLEOTIDE SEQUENCE</scope>
    <source>
        <strain evidence="1">CPER-KK1</strain>
    </source>
</reference>